<sequence>MFVDAVRSKITADKGVSMQNLDYYSIALFVIATCVTPGPNNIMLMSSGANFGMGRTLRHVAGINIGFPLMLVAVGLGAGAIFRQYPRLHDVLQLIGTVYLLFLAYHIASSPTADLGDKSGKPLGFTAAALFQWVNPKAWVMAVGAVLAYTSPLGSYTVQVALIALLFFVLGSPCSMVWVFFGQYLRRFLTRPQRLKAFNICMSLVLVVSLIPVIRGLPFAQWWS</sequence>
<evidence type="ECO:0000313" key="9">
    <source>
        <dbReference type="EMBL" id="RMN81856.1"/>
    </source>
</evidence>
<dbReference type="GO" id="GO:0015171">
    <property type="term" value="F:amino acid transmembrane transporter activity"/>
    <property type="evidence" value="ECO:0007669"/>
    <property type="project" value="TreeGrafter"/>
</dbReference>
<dbReference type="PANTHER" id="PTHR30086:SF20">
    <property type="entry name" value="ARGININE EXPORTER PROTEIN ARGO-RELATED"/>
    <property type="match status" value="1"/>
</dbReference>
<proteinExistence type="predicted"/>
<dbReference type="InterPro" id="IPR001123">
    <property type="entry name" value="LeuE-type"/>
</dbReference>
<keyword evidence="2" id="KW-1003">Cell membrane</keyword>
<evidence type="ECO:0000313" key="7">
    <source>
        <dbReference type="EMBL" id="KPW80360.1"/>
    </source>
</evidence>
<dbReference type="Proteomes" id="UP000281372">
    <property type="component" value="Unassembled WGS sequence"/>
</dbReference>
<dbReference type="PATRIC" id="fig|86840.3.peg.814"/>
<dbReference type="Proteomes" id="UP000269335">
    <property type="component" value="Unassembled WGS sequence"/>
</dbReference>
<evidence type="ECO:0000313" key="13">
    <source>
        <dbReference type="Proteomes" id="UP000270524"/>
    </source>
</evidence>
<evidence type="ECO:0000313" key="11">
    <source>
        <dbReference type="Proteomes" id="UP000050564"/>
    </source>
</evidence>
<evidence type="ECO:0000256" key="2">
    <source>
        <dbReference type="ARBA" id="ARBA00022475"/>
    </source>
</evidence>
<protein>
    <submittedName>
        <fullName evidence="7">Putative threonine efflux protein</fullName>
    </submittedName>
    <submittedName>
        <fullName evidence="9">Transporter, LysE family</fullName>
    </submittedName>
</protein>
<organism evidence="7 11">
    <name type="scientific">Pseudomonas cannabina</name>
    <dbReference type="NCBI Taxonomy" id="86840"/>
    <lineage>
        <taxon>Bacteria</taxon>
        <taxon>Pseudomonadati</taxon>
        <taxon>Pseudomonadota</taxon>
        <taxon>Gammaproteobacteria</taxon>
        <taxon>Pseudomonadales</taxon>
        <taxon>Pseudomonadaceae</taxon>
        <taxon>Pseudomonas</taxon>
    </lineage>
</organism>
<dbReference type="GO" id="GO:0033228">
    <property type="term" value="P:cysteine export across plasma membrane"/>
    <property type="evidence" value="ECO:0007669"/>
    <property type="project" value="TreeGrafter"/>
</dbReference>
<reference evidence="7 11" key="1">
    <citation type="submission" date="2015-09" db="EMBL/GenBank/DDBJ databases">
        <title>Genome announcement of multiple Pseudomonas syringae strains.</title>
        <authorList>
            <person name="Thakur S."/>
            <person name="Wang P.W."/>
            <person name="Gong Y."/>
            <person name="Weir B.S."/>
            <person name="Guttman D.S."/>
        </authorList>
    </citation>
    <scope>NUCLEOTIDE SEQUENCE [LARGE SCALE GENOMIC DNA]</scope>
    <source>
        <strain evidence="7 11">ICMP2823</strain>
    </source>
</reference>
<gene>
    <name evidence="7" type="ORF">ALO81_00517</name>
    <name evidence="10" type="ORF">ALQ51_01128</name>
    <name evidence="9" type="ORF">ALQ53_102447</name>
    <name evidence="8" type="ORF">ALQ64_04294</name>
</gene>
<comment type="caution">
    <text evidence="7">The sequence shown here is derived from an EMBL/GenBank/DDBJ whole genome shotgun (WGS) entry which is preliminary data.</text>
</comment>
<comment type="subcellular location">
    <subcellularLocation>
        <location evidence="1">Cell membrane</location>
        <topology evidence="1">Multi-pass membrane protein</topology>
    </subcellularLocation>
</comment>
<feature type="transmembrane region" description="Helical" evidence="6">
    <location>
        <begin position="21"/>
        <end position="39"/>
    </location>
</feature>
<dbReference type="AlphaFoldDB" id="A0A0P9LQ44"/>
<dbReference type="EMBL" id="RBOW01000090">
    <property type="protein sequence ID" value="RMN40530.1"/>
    <property type="molecule type" value="Genomic_DNA"/>
</dbReference>
<evidence type="ECO:0000256" key="3">
    <source>
        <dbReference type="ARBA" id="ARBA00022692"/>
    </source>
</evidence>
<feature type="transmembrane region" description="Helical" evidence="6">
    <location>
        <begin position="160"/>
        <end position="185"/>
    </location>
</feature>
<feature type="transmembrane region" description="Helical" evidence="6">
    <location>
        <begin position="59"/>
        <end position="82"/>
    </location>
</feature>
<evidence type="ECO:0000313" key="10">
    <source>
        <dbReference type="EMBL" id="RMN87052.1"/>
    </source>
</evidence>
<evidence type="ECO:0000256" key="1">
    <source>
        <dbReference type="ARBA" id="ARBA00004651"/>
    </source>
</evidence>
<evidence type="ECO:0000256" key="4">
    <source>
        <dbReference type="ARBA" id="ARBA00022989"/>
    </source>
</evidence>
<name>A0A0P9LQ44_PSECA</name>
<evidence type="ECO:0000313" key="8">
    <source>
        <dbReference type="EMBL" id="RMN40530.1"/>
    </source>
</evidence>
<feature type="transmembrane region" description="Helical" evidence="6">
    <location>
        <begin position="197"/>
        <end position="217"/>
    </location>
</feature>
<accession>A0A0P9LQ44</accession>
<reference evidence="12 13" key="2">
    <citation type="submission" date="2018-08" db="EMBL/GenBank/DDBJ databases">
        <title>Recombination of ecologically and evolutionarily significant loci maintains genetic cohesion in the Pseudomonas syringae species complex.</title>
        <authorList>
            <person name="Dillon M."/>
            <person name="Thakur S."/>
            <person name="Almeida R.N.D."/>
            <person name="Weir B.S."/>
            <person name="Guttman D.S."/>
        </authorList>
    </citation>
    <scope>NUCLEOTIDE SEQUENCE [LARGE SCALE GENOMIC DNA]</scope>
    <source>
        <strain evidence="9 12">ICMP 15201</strain>
        <strain evidence="10 13">ICMP 15203</strain>
        <strain evidence="8 14">ICMP 2821</strain>
    </source>
</reference>
<evidence type="ECO:0000313" key="12">
    <source>
        <dbReference type="Proteomes" id="UP000269335"/>
    </source>
</evidence>
<evidence type="ECO:0000313" key="14">
    <source>
        <dbReference type="Proteomes" id="UP000281372"/>
    </source>
</evidence>
<feature type="transmembrane region" description="Helical" evidence="6">
    <location>
        <begin position="91"/>
        <end position="108"/>
    </location>
</feature>
<keyword evidence="3 6" id="KW-0812">Transmembrane</keyword>
<dbReference type="PANTHER" id="PTHR30086">
    <property type="entry name" value="ARGININE EXPORTER PROTEIN ARGO"/>
    <property type="match status" value="1"/>
</dbReference>
<dbReference type="Pfam" id="PF01810">
    <property type="entry name" value="LysE"/>
    <property type="match status" value="1"/>
</dbReference>
<evidence type="ECO:0000256" key="6">
    <source>
        <dbReference type="SAM" id="Phobius"/>
    </source>
</evidence>
<dbReference type="GO" id="GO:0005886">
    <property type="term" value="C:plasma membrane"/>
    <property type="evidence" value="ECO:0007669"/>
    <property type="project" value="UniProtKB-SubCell"/>
</dbReference>
<evidence type="ECO:0000256" key="5">
    <source>
        <dbReference type="ARBA" id="ARBA00023136"/>
    </source>
</evidence>
<dbReference type="EMBL" id="RBPH01000114">
    <property type="protein sequence ID" value="RMN81856.1"/>
    <property type="molecule type" value="Genomic_DNA"/>
</dbReference>
<dbReference type="Proteomes" id="UP000270524">
    <property type="component" value="Unassembled WGS sequence"/>
</dbReference>
<dbReference type="EMBL" id="LJPX01000070">
    <property type="protein sequence ID" value="KPW80360.1"/>
    <property type="molecule type" value="Genomic_DNA"/>
</dbReference>
<dbReference type="EMBL" id="RBPJ01000339">
    <property type="protein sequence ID" value="RMN87052.1"/>
    <property type="molecule type" value="Genomic_DNA"/>
</dbReference>
<keyword evidence="5 6" id="KW-0472">Membrane</keyword>
<keyword evidence="4 6" id="KW-1133">Transmembrane helix</keyword>
<dbReference type="Proteomes" id="UP000050564">
    <property type="component" value="Unassembled WGS sequence"/>
</dbReference>